<dbReference type="InterPro" id="IPR049500">
    <property type="entry name" value="Peptidase_M50B-like"/>
</dbReference>
<dbReference type="AlphaFoldDB" id="A0A074MAA6"/>
<keyword evidence="1" id="KW-0472">Membrane</keyword>
<evidence type="ECO:0000313" key="3">
    <source>
        <dbReference type="Proteomes" id="UP000027647"/>
    </source>
</evidence>
<protein>
    <recommendedName>
        <fullName evidence="4">Peptidase M50</fullName>
    </recommendedName>
</protein>
<keyword evidence="1" id="KW-1133">Transmembrane helix</keyword>
<dbReference type="RefSeq" id="WP_034961536.1">
    <property type="nucleotide sequence ID" value="NZ_JMIW01000007.1"/>
</dbReference>
<dbReference type="Pfam" id="PF13398">
    <property type="entry name" value="Peptidase_M50B"/>
    <property type="match status" value="1"/>
</dbReference>
<dbReference type="eggNOG" id="COG1994">
    <property type="taxonomic scope" value="Bacteria"/>
</dbReference>
<keyword evidence="3" id="KW-1185">Reference proteome</keyword>
<dbReference type="STRING" id="1044.EH31_15135"/>
<reference evidence="2 3" key="1">
    <citation type="submission" date="2014-04" db="EMBL/GenBank/DDBJ databases">
        <title>A comprehensive comparison of genomes of Erythrobacter spp. strains.</title>
        <authorList>
            <person name="Zheng Q."/>
        </authorList>
    </citation>
    <scope>NUCLEOTIDE SEQUENCE [LARGE SCALE GENOMIC DNA]</scope>
    <source>
        <strain evidence="2 3">DSM 6997</strain>
    </source>
</reference>
<comment type="caution">
    <text evidence="2">The sequence shown here is derived from an EMBL/GenBank/DDBJ whole genome shotgun (WGS) entry which is preliminary data.</text>
</comment>
<organism evidence="2 3">
    <name type="scientific">Erythrobacter longus</name>
    <dbReference type="NCBI Taxonomy" id="1044"/>
    <lineage>
        <taxon>Bacteria</taxon>
        <taxon>Pseudomonadati</taxon>
        <taxon>Pseudomonadota</taxon>
        <taxon>Alphaproteobacteria</taxon>
        <taxon>Sphingomonadales</taxon>
        <taxon>Erythrobacteraceae</taxon>
        <taxon>Erythrobacter/Porphyrobacter group</taxon>
        <taxon>Erythrobacter</taxon>
    </lineage>
</organism>
<keyword evidence="1" id="KW-0812">Transmembrane</keyword>
<evidence type="ECO:0008006" key="4">
    <source>
        <dbReference type="Google" id="ProtNLM"/>
    </source>
</evidence>
<name>A0A074MAA6_ERYLO</name>
<accession>A0A074MAA6</accession>
<gene>
    <name evidence="2" type="ORF">EH31_15135</name>
</gene>
<proteinExistence type="predicted"/>
<feature type="transmembrane region" description="Helical" evidence="1">
    <location>
        <begin position="214"/>
        <end position="236"/>
    </location>
</feature>
<sequence length="263" mass="28350">MRSMVEPGSQAEEVGRLILAAFIVMALPSLPFGNYLVYPFVILTTWFHEMGHGLTALALGQSFDSLLIYSNGSGLAQSRVATDASPLLRAAIAAGGPLAPTFVGAGLIVASAHSKLWRPVLWGTSAAIFASVILYVRSSVGVAVLPLIAAMLALIAWKASPGINRFTLQFLGVLGAMSMFSDYRYFFAESVEIGGQTILSDTGQIEAALWLPHWVWAAVILLTSGGMVGASLKYALNDERRLKNERKLPANVLQFKRRSDHDR</sequence>
<evidence type="ECO:0000256" key="1">
    <source>
        <dbReference type="SAM" id="Phobius"/>
    </source>
</evidence>
<dbReference type="OrthoDB" id="7425566at2"/>
<evidence type="ECO:0000313" key="2">
    <source>
        <dbReference type="EMBL" id="KEO88768.1"/>
    </source>
</evidence>
<feature type="transmembrane region" description="Helical" evidence="1">
    <location>
        <begin position="142"/>
        <end position="159"/>
    </location>
</feature>
<dbReference type="Proteomes" id="UP000027647">
    <property type="component" value="Unassembled WGS sequence"/>
</dbReference>
<dbReference type="EMBL" id="JMIW01000007">
    <property type="protein sequence ID" value="KEO88768.1"/>
    <property type="molecule type" value="Genomic_DNA"/>
</dbReference>
<feature type="transmembrane region" description="Helical" evidence="1">
    <location>
        <begin position="90"/>
        <end position="109"/>
    </location>
</feature>
<feature type="transmembrane region" description="Helical" evidence="1">
    <location>
        <begin position="17"/>
        <end position="38"/>
    </location>
</feature>